<comment type="pathway">
    <text evidence="2">tRNA modification.</text>
</comment>
<keyword evidence="5" id="KW-0820">tRNA-binding</keyword>
<dbReference type="GO" id="GO:0051539">
    <property type="term" value="F:4 iron, 4 sulfur cluster binding"/>
    <property type="evidence" value="ECO:0007669"/>
    <property type="project" value="UniProtKB-KW"/>
</dbReference>
<dbReference type="Pfam" id="PF04055">
    <property type="entry name" value="Radical_SAM"/>
    <property type="match status" value="1"/>
</dbReference>
<dbReference type="EMBL" id="MN739140">
    <property type="protein sequence ID" value="QHS90476.1"/>
    <property type="molecule type" value="Genomic_DNA"/>
</dbReference>
<dbReference type="InterPro" id="IPR007197">
    <property type="entry name" value="rSAM"/>
</dbReference>
<keyword evidence="8" id="KW-0819">tRNA processing</keyword>
<comment type="similarity">
    <text evidence="3">Belongs to the ELP3 family.</text>
</comment>
<keyword evidence="7" id="KW-0949">S-adenosyl-L-methionine</keyword>
<evidence type="ECO:0000256" key="5">
    <source>
        <dbReference type="ARBA" id="ARBA00022555"/>
    </source>
</evidence>
<evidence type="ECO:0000256" key="12">
    <source>
        <dbReference type="ARBA" id="ARBA00023014"/>
    </source>
</evidence>
<dbReference type="CDD" id="cd01335">
    <property type="entry name" value="Radical_SAM"/>
    <property type="match status" value="1"/>
</dbReference>
<dbReference type="SMART" id="SM00729">
    <property type="entry name" value="Elp3"/>
    <property type="match status" value="1"/>
</dbReference>
<keyword evidence="9" id="KW-0479">Metal-binding</keyword>
<keyword evidence="12" id="KW-0411">Iron-sulfur</keyword>
<evidence type="ECO:0000256" key="10">
    <source>
        <dbReference type="ARBA" id="ARBA00022884"/>
    </source>
</evidence>
<reference evidence="17" key="1">
    <citation type="journal article" date="2020" name="Nature">
        <title>Giant virus diversity and host interactions through global metagenomics.</title>
        <authorList>
            <person name="Schulz F."/>
            <person name="Roux S."/>
            <person name="Paez-Espino D."/>
            <person name="Jungbluth S."/>
            <person name="Walsh D.A."/>
            <person name="Denef V.J."/>
            <person name="McMahon K.D."/>
            <person name="Konstantinidis K.T."/>
            <person name="Eloe-Fadrosh E.A."/>
            <person name="Kyrpides N.C."/>
            <person name="Woyke T."/>
        </authorList>
    </citation>
    <scope>NUCLEOTIDE SEQUENCE</scope>
    <source>
        <strain evidence="17">GVMAG-M-3300010354-11</strain>
    </source>
</reference>
<dbReference type="AlphaFoldDB" id="A0A6C0BEA8"/>
<evidence type="ECO:0000256" key="9">
    <source>
        <dbReference type="ARBA" id="ARBA00022723"/>
    </source>
</evidence>
<evidence type="ECO:0000256" key="6">
    <source>
        <dbReference type="ARBA" id="ARBA00022679"/>
    </source>
</evidence>
<dbReference type="GO" id="GO:0005634">
    <property type="term" value="C:nucleus"/>
    <property type="evidence" value="ECO:0007669"/>
    <property type="project" value="TreeGrafter"/>
</dbReference>
<dbReference type="SUPFAM" id="SSF55729">
    <property type="entry name" value="Acyl-CoA N-acyltransferases (Nat)"/>
    <property type="match status" value="1"/>
</dbReference>
<dbReference type="GO" id="GO:0005737">
    <property type="term" value="C:cytoplasm"/>
    <property type="evidence" value="ECO:0007669"/>
    <property type="project" value="TreeGrafter"/>
</dbReference>
<evidence type="ECO:0000256" key="14">
    <source>
        <dbReference type="ARBA" id="ARBA00044771"/>
    </source>
</evidence>
<evidence type="ECO:0000256" key="13">
    <source>
        <dbReference type="ARBA" id="ARBA00023315"/>
    </source>
</evidence>
<dbReference type="EC" id="2.3.1.311" evidence="14"/>
<dbReference type="SUPFAM" id="SSF102114">
    <property type="entry name" value="Radical SAM enzymes"/>
    <property type="match status" value="1"/>
</dbReference>
<protein>
    <recommendedName>
        <fullName evidence="14">tRNA carboxymethyluridine synthase</fullName>
        <ecNumber evidence="14">2.3.1.311</ecNumber>
    </recommendedName>
</protein>
<evidence type="ECO:0000256" key="8">
    <source>
        <dbReference type="ARBA" id="ARBA00022694"/>
    </source>
</evidence>
<dbReference type="Gene3D" id="3.40.630.30">
    <property type="match status" value="1"/>
</dbReference>
<dbReference type="PANTHER" id="PTHR11135">
    <property type="entry name" value="HISTONE ACETYLTRANSFERASE-RELATED"/>
    <property type="match status" value="1"/>
</dbReference>
<dbReference type="Pfam" id="PF16199">
    <property type="entry name" value="Radical_SAM_C"/>
    <property type="match status" value="1"/>
</dbReference>
<dbReference type="InterPro" id="IPR039661">
    <property type="entry name" value="ELP3"/>
</dbReference>
<dbReference type="GO" id="GO:0002926">
    <property type="term" value="P:tRNA wobble base 5-methoxycarbonylmethyl-2-thiouridinylation"/>
    <property type="evidence" value="ECO:0007669"/>
    <property type="project" value="TreeGrafter"/>
</dbReference>
<dbReference type="GO" id="GO:0033588">
    <property type="term" value="C:elongator holoenzyme complex"/>
    <property type="evidence" value="ECO:0007669"/>
    <property type="project" value="TreeGrafter"/>
</dbReference>
<dbReference type="PANTHER" id="PTHR11135:SF2">
    <property type="entry name" value="ELONGATOR COMPLEX PROTEIN 3"/>
    <property type="match status" value="1"/>
</dbReference>
<keyword evidence="10" id="KW-0694">RNA-binding</keyword>
<comment type="cofactor">
    <cofactor evidence="1">
        <name>[4Fe-4S] cluster</name>
        <dbReference type="ChEBI" id="CHEBI:49883"/>
    </cofactor>
</comment>
<accession>A0A6C0BEA8</accession>
<evidence type="ECO:0000256" key="4">
    <source>
        <dbReference type="ARBA" id="ARBA00022485"/>
    </source>
</evidence>
<keyword evidence="13" id="KW-0012">Acyltransferase</keyword>
<feature type="domain" description="Elp3/MiaA/NifB-like radical SAM core" evidence="16">
    <location>
        <begin position="107"/>
        <end position="400"/>
    </location>
</feature>
<evidence type="ECO:0000256" key="1">
    <source>
        <dbReference type="ARBA" id="ARBA00001966"/>
    </source>
</evidence>
<keyword evidence="6" id="KW-0808">Transferase</keyword>
<evidence type="ECO:0000313" key="17">
    <source>
        <dbReference type="EMBL" id="QHS90476.1"/>
    </source>
</evidence>
<dbReference type="InterPro" id="IPR006638">
    <property type="entry name" value="Elp3/MiaA/NifB-like_rSAM"/>
</dbReference>
<sequence>MSIDIEEINKKFQNIINTEFPTPNLDDALKLKLLIIELIATKGKNMRDVKYKHSFSGKNSYIMQSFHHLVAQKDPDIHESDEDNLRDVLKIKTCKSHSGVLVITIFTSPYPEYTDKNTNEKKKQEFSCSWNCAYCPNEPGQPRSYLCGEPGVLRANRNAFVCVKQMWDRMRSLYLIGHNVDKLEVLVLGGTWTSYPLEYREEFCRDVYFAANTFWDKSHERRDPLSIQEEKLINKTARTKVIGLTLETRPDTITPDELRRLRLYGCTRVQLGIQHIDNDVLNTIKRRCTTEIVINAIKLLKDNCFKIDGHWMPNLPGSSPEKDRDMLIDTLLGMKTPIIKRYSKGDENWEEYQLSHPELQLDQWKVYPCAIVPWTEIQQWYKEGKFTPYSEDDLVDILLTMKSLIFPWIRLNRIIRDIPKDYIIASSDKSNLRQELKVMLEKEGKTCNCIRCREVKTNDWNGKYVLTIRQYDGSDGKETFISAESIDNKVLYGFVRLRFPSHDQSIVFDELKGCALIRELHVYGNLTKTFKDEVDTLSPHVQHRGIGKRLMLKAEEISKRNNFGSIAVIAGEGTKSYYENLGYHDYGSFMVKKIK</sequence>
<keyword evidence="11" id="KW-0408">Iron</keyword>
<dbReference type="GO" id="GO:0046872">
    <property type="term" value="F:metal ion binding"/>
    <property type="evidence" value="ECO:0007669"/>
    <property type="project" value="UniProtKB-KW"/>
</dbReference>
<dbReference type="InterPro" id="IPR016181">
    <property type="entry name" value="Acyl_CoA_acyltransferase"/>
</dbReference>
<evidence type="ECO:0000256" key="2">
    <source>
        <dbReference type="ARBA" id="ARBA00005217"/>
    </source>
</evidence>
<dbReference type="InterPro" id="IPR058240">
    <property type="entry name" value="rSAM_sf"/>
</dbReference>
<dbReference type="SFLD" id="SFLDS00029">
    <property type="entry name" value="Radical_SAM"/>
    <property type="match status" value="1"/>
</dbReference>
<evidence type="ECO:0000259" key="16">
    <source>
        <dbReference type="SMART" id="SM00729"/>
    </source>
</evidence>
<dbReference type="GO" id="GO:0000049">
    <property type="term" value="F:tRNA binding"/>
    <property type="evidence" value="ECO:0007669"/>
    <property type="project" value="UniProtKB-KW"/>
</dbReference>
<organism evidence="17">
    <name type="scientific">viral metagenome</name>
    <dbReference type="NCBI Taxonomy" id="1070528"/>
    <lineage>
        <taxon>unclassified sequences</taxon>
        <taxon>metagenomes</taxon>
        <taxon>organismal metagenomes</taxon>
    </lineage>
</organism>
<dbReference type="SFLD" id="SFLDF00344">
    <property type="entry name" value="ELP3-like"/>
    <property type="match status" value="1"/>
</dbReference>
<evidence type="ECO:0000256" key="3">
    <source>
        <dbReference type="ARBA" id="ARBA00005494"/>
    </source>
</evidence>
<evidence type="ECO:0000256" key="11">
    <source>
        <dbReference type="ARBA" id="ARBA00023004"/>
    </source>
</evidence>
<evidence type="ECO:0000256" key="15">
    <source>
        <dbReference type="ARBA" id="ARBA00047372"/>
    </source>
</evidence>
<dbReference type="InterPro" id="IPR034687">
    <property type="entry name" value="ELP3-like"/>
</dbReference>
<dbReference type="SFLD" id="SFLDG01086">
    <property type="entry name" value="elongater_protein-like"/>
    <property type="match status" value="1"/>
</dbReference>
<evidence type="ECO:0000256" key="7">
    <source>
        <dbReference type="ARBA" id="ARBA00022691"/>
    </source>
</evidence>
<keyword evidence="4" id="KW-0004">4Fe-4S</keyword>
<proteinExistence type="inferred from homology"/>
<dbReference type="GO" id="GO:0106261">
    <property type="term" value="F:tRNA uridine(34) acetyltransferase activity"/>
    <property type="evidence" value="ECO:0007669"/>
    <property type="project" value="UniProtKB-EC"/>
</dbReference>
<name>A0A6C0BEA8_9ZZZZ</name>
<dbReference type="InterPro" id="IPR032432">
    <property type="entry name" value="Radical_SAM_C"/>
</dbReference>
<comment type="catalytic activity">
    <reaction evidence="15">
        <text>uridine(34) in tRNA + acetyl-CoA + S-adenosyl-L-methionine + H2O = 5-(carboxymethyl)uridine(34) in tRNA + 5'-deoxyadenosine + L-methionine + CoA + 2 H(+)</text>
        <dbReference type="Rhea" id="RHEA:61020"/>
        <dbReference type="Rhea" id="RHEA-COMP:10407"/>
        <dbReference type="Rhea" id="RHEA-COMP:11727"/>
        <dbReference type="ChEBI" id="CHEBI:15377"/>
        <dbReference type="ChEBI" id="CHEBI:15378"/>
        <dbReference type="ChEBI" id="CHEBI:17319"/>
        <dbReference type="ChEBI" id="CHEBI:57287"/>
        <dbReference type="ChEBI" id="CHEBI:57288"/>
        <dbReference type="ChEBI" id="CHEBI:57844"/>
        <dbReference type="ChEBI" id="CHEBI:59789"/>
        <dbReference type="ChEBI" id="CHEBI:65315"/>
        <dbReference type="ChEBI" id="CHEBI:74882"/>
        <dbReference type="EC" id="2.3.1.311"/>
    </reaction>
    <physiologicalReaction direction="left-to-right" evidence="15">
        <dbReference type="Rhea" id="RHEA:61021"/>
    </physiologicalReaction>
</comment>